<feature type="non-terminal residue" evidence="2">
    <location>
        <position position="111"/>
    </location>
</feature>
<protein>
    <submittedName>
        <fullName evidence="2">Uncharacterized protein</fullName>
    </submittedName>
</protein>
<reference evidence="2" key="1">
    <citation type="submission" date="2015-07" db="EMBL/GenBank/DDBJ databases">
        <title>Transcriptome Assembly of Anthurium amnicola.</title>
        <authorList>
            <person name="Suzuki J."/>
        </authorList>
    </citation>
    <scope>NUCLEOTIDE SEQUENCE</scope>
</reference>
<feature type="compositionally biased region" description="Acidic residues" evidence="1">
    <location>
        <begin position="56"/>
        <end position="75"/>
    </location>
</feature>
<feature type="non-terminal residue" evidence="2">
    <location>
        <position position="1"/>
    </location>
</feature>
<proteinExistence type="predicted"/>
<feature type="region of interest" description="Disordered" evidence="1">
    <location>
        <begin position="37"/>
        <end position="111"/>
    </location>
</feature>
<name>A0A1D1XS49_9ARAE</name>
<gene>
    <name evidence="2" type="ORF">g.106664</name>
</gene>
<dbReference type="EMBL" id="GDJX01022723">
    <property type="protein sequence ID" value="JAT45213.1"/>
    <property type="molecule type" value="Transcribed_RNA"/>
</dbReference>
<evidence type="ECO:0000256" key="1">
    <source>
        <dbReference type="SAM" id="MobiDB-lite"/>
    </source>
</evidence>
<dbReference type="PANTHER" id="PTHR37076">
    <property type="entry name" value="HISTONE-LYSINE N-METHYLTRANSFERASE, H3 LYSINE-79 SPECIFIC-LIKE-RELATED"/>
    <property type="match status" value="1"/>
</dbReference>
<sequence>RLPPSSSSSSSFDWPSGDHHWPNFLRYKQVFGDIDLDSAPFPANKTLSEAGGEGERGEDDEEVEEEEDDDYDDGVIEGLVNGEVEAAGGDGKNPAAGETGRLGRGGEGKLV</sequence>
<dbReference type="AlphaFoldDB" id="A0A1D1XS49"/>
<evidence type="ECO:0000313" key="2">
    <source>
        <dbReference type="EMBL" id="JAT45213.1"/>
    </source>
</evidence>
<accession>A0A1D1XS49</accession>
<dbReference type="PANTHER" id="PTHR37076:SF3">
    <property type="entry name" value="STRESS RESPONSE PROTEIN NST1-LIKE"/>
    <property type="match status" value="1"/>
</dbReference>
<organism evidence="2">
    <name type="scientific">Anthurium amnicola</name>
    <dbReference type="NCBI Taxonomy" id="1678845"/>
    <lineage>
        <taxon>Eukaryota</taxon>
        <taxon>Viridiplantae</taxon>
        <taxon>Streptophyta</taxon>
        <taxon>Embryophyta</taxon>
        <taxon>Tracheophyta</taxon>
        <taxon>Spermatophyta</taxon>
        <taxon>Magnoliopsida</taxon>
        <taxon>Liliopsida</taxon>
        <taxon>Araceae</taxon>
        <taxon>Pothoideae</taxon>
        <taxon>Potheae</taxon>
        <taxon>Anthurium</taxon>
    </lineage>
</organism>